<dbReference type="SUPFAM" id="SSF51445">
    <property type="entry name" value="(Trans)glycosidases"/>
    <property type="match status" value="1"/>
</dbReference>
<proteinExistence type="inferred from homology"/>
<comment type="similarity">
    <text evidence="1">Belongs to the glycosyl hydrolase 20 family.</text>
</comment>
<accession>A0A1E5L1W4</accession>
<comment type="caution">
    <text evidence="5">The sequence shown here is derived from an EMBL/GenBank/DDBJ whole genome shotgun (WGS) entry which is preliminary data.</text>
</comment>
<dbReference type="EMBL" id="MIEK01000001">
    <property type="protein sequence ID" value="OEH84094.1"/>
    <property type="molecule type" value="Genomic_DNA"/>
</dbReference>
<dbReference type="InterPro" id="IPR025705">
    <property type="entry name" value="Beta_hexosaminidase_sua/sub"/>
</dbReference>
<dbReference type="PANTHER" id="PTHR43678">
    <property type="entry name" value="PUTATIVE (AFU_ORTHOLOGUE AFUA_2G00640)-RELATED"/>
    <property type="match status" value="1"/>
</dbReference>
<keyword evidence="2" id="KW-0378">Hydrolase</keyword>
<gene>
    <name evidence="5" type="ORF">BCR26_01085</name>
</gene>
<evidence type="ECO:0000313" key="5">
    <source>
        <dbReference type="EMBL" id="OEH84094.1"/>
    </source>
</evidence>
<dbReference type="RefSeq" id="WP_069697101.1">
    <property type="nucleotide sequence ID" value="NZ_JAGGMA010000003.1"/>
</dbReference>
<dbReference type="Proteomes" id="UP000095256">
    <property type="component" value="Unassembled WGS sequence"/>
</dbReference>
<sequence length="327" mass="38234">MKQALVKERIIMLDIGRKYFSPKTLRQLMKQMALCGFNYLQLHFSENEGFRIESHLYPELVSEQFLTCDEVQELIEYAADLSIEIIPDLDTPGHMAQLLKGKPEWQLSRKTPNGENQKVVSALDITNEEAVQFTLSLYEEYTKLFSKSHYFHIGADEFIDFEQFENYPALAQDGLMKFENYVNKVAEFVRERGFTPRVWNDAFFRNGGESKLSQNIEITYWTKWHKNMAPIQTFLNKDFSVLNFNDNYLYYVLGENAGYSYPKAEKIKNGWHPKLFASNQLVTEKEMEQVKGVALAVWCDYPNAKSEKEILEDLSELMRSLSIHFNE</sequence>
<reference evidence="5 6" key="1">
    <citation type="submission" date="2016-09" db="EMBL/GenBank/DDBJ databases">
        <authorList>
            <person name="Capua I."/>
            <person name="De Benedictis P."/>
            <person name="Joannis T."/>
            <person name="Lombin L.H."/>
            <person name="Cattoli G."/>
        </authorList>
    </citation>
    <scope>NUCLEOTIDE SEQUENCE [LARGE SCALE GENOMIC DNA]</scope>
    <source>
        <strain evidence="5 6">LMG 25899</strain>
    </source>
</reference>
<dbReference type="CDD" id="cd06564">
    <property type="entry name" value="GH20_DspB_LnbB-like"/>
    <property type="match status" value="1"/>
</dbReference>
<name>A0A1E5L1W4_9ENTE</name>
<dbReference type="PRINTS" id="PR00738">
    <property type="entry name" value="GLHYDRLASE20"/>
</dbReference>
<dbReference type="InterPro" id="IPR017853">
    <property type="entry name" value="GH"/>
</dbReference>
<dbReference type="InterPro" id="IPR052764">
    <property type="entry name" value="GH20_Enzymes"/>
</dbReference>
<keyword evidence="6" id="KW-1185">Reference proteome</keyword>
<dbReference type="PANTHER" id="PTHR43678:SF1">
    <property type="entry name" value="BETA-N-ACETYLHEXOSAMINIDASE"/>
    <property type="match status" value="1"/>
</dbReference>
<dbReference type="Pfam" id="PF00728">
    <property type="entry name" value="Glyco_hydro_20"/>
    <property type="match status" value="1"/>
</dbReference>
<evidence type="ECO:0000256" key="1">
    <source>
        <dbReference type="ARBA" id="ARBA00006285"/>
    </source>
</evidence>
<dbReference type="GO" id="GO:0005975">
    <property type="term" value="P:carbohydrate metabolic process"/>
    <property type="evidence" value="ECO:0007669"/>
    <property type="project" value="InterPro"/>
</dbReference>
<evidence type="ECO:0000256" key="3">
    <source>
        <dbReference type="PIRSR" id="PIRSR625705-1"/>
    </source>
</evidence>
<protein>
    <recommendedName>
        <fullName evidence="4">Glycoside hydrolase family 20 catalytic domain-containing protein</fullName>
    </recommendedName>
</protein>
<evidence type="ECO:0000313" key="6">
    <source>
        <dbReference type="Proteomes" id="UP000095256"/>
    </source>
</evidence>
<dbReference type="Gene3D" id="3.20.20.80">
    <property type="entry name" value="Glycosidases"/>
    <property type="match status" value="1"/>
</dbReference>
<evidence type="ECO:0000256" key="2">
    <source>
        <dbReference type="ARBA" id="ARBA00022801"/>
    </source>
</evidence>
<evidence type="ECO:0000259" key="4">
    <source>
        <dbReference type="Pfam" id="PF00728"/>
    </source>
</evidence>
<dbReference type="STRING" id="762845.BCR26_01085"/>
<feature type="domain" description="Glycoside hydrolase family 20 catalytic" evidence="4">
    <location>
        <begin position="9"/>
        <end position="303"/>
    </location>
</feature>
<dbReference type="AlphaFoldDB" id="A0A1E5L1W4"/>
<organism evidence="5 6">
    <name type="scientific">Enterococcus rivorum</name>
    <dbReference type="NCBI Taxonomy" id="762845"/>
    <lineage>
        <taxon>Bacteria</taxon>
        <taxon>Bacillati</taxon>
        <taxon>Bacillota</taxon>
        <taxon>Bacilli</taxon>
        <taxon>Lactobacillales</taxon>
        <taxon>Enterococcaceae</taxon>
        <taxon>Enterococcus</taxon>
    </lineage>
</organism>
<feature type="active site" description="Proton donor" evidence="3">
    <location>
        <position position="157"/>
    </location>
</feature>
<dbReference type="GO" id="GO:0004563">
    <property type="term" value="F:beta-N-acetylhexosaminidase activity"/>
    <property type="evidence" value="ECO:0007669"/>
    <property type="project" value="InterPro"/>
</dbReference>
<dbReference type="InterPro" id="IPR015883">
    <property type="entry name" value="Glyco_hydro_20_cat"/>
</dbReference>